<proteinExistence type="inferred from homology"/>
<dbReference type="SUPFAM" id="SSF111369">
    <property type="entry name" value="HlyD-like secretion proteins"/>
    <property type="match status" value="1"/>
</dbReference>
<dbReference type="PANTHER" id="PTHR30469">
    <property type="entry name" value="MULTIDRUG RESISTANCE PROTEIN MDTA"/>
    <property type="match status" value="1"/>
</dbReference>
<dbReference type="Pfam" id="PF25973">
    <property type="entry name" value="BSH_CzcB"/>
    <property type="match status" value="1"/>
</dbReference>
<gene>
    <name evidence="4" type="ORF">I6G26_09210</name>
</gene>
<keyword evidence="2" id="KW-0472">Membrane</keyword>
<dbReference type="Gene3D" id="1.10.287.470">
    <property type="entry name" value="Helix hairpin bin"/>
    <property type="match status" value="1"/>
</dbReference>
<organism evidence="4 5">
    <name type="scientific">Moraxella nonliquefaciens</name>
    <dbReference type="NCBI Taxonomy" id="478"/>
    <lineage>
        <taxon>Bacteria</taxon>
        <taxon>Pseudomonadati</taxon>
        <taxon>Pseudomonadota</taxon>
        <taxon>Gammaproteobacteria</taxon>
        <taxon>Moraxellales</taxon>
        <taxon>Moraxellaceae</taxon>
        <taxon>Moraxella</taxon>
    </lineage>
</organism>
<keyword evidence="2" id="KW-0812">Transmembrane</keyword>
<feature type="transmembrane region" description="Helical" evidence="2">
    <location>
        <begin position="30"/>
        <end position="51"/>
    </location>
</feature>
<dbReference type="Gene3D" id="2.40.50.100">
    <property type="match status" value="1"/>
</dbReference>
<keyword evidence="5" id="KW-1185">Reference proteome</keyword>
<dbReference type="InterPro" id="IPR058647">
    <property type="entry name" value="BSH_CzcB-like"/>
</dbReference>
<dbReference type="NCBIfam" id="TIGR01730">
    <property type="entry name" value="RND_mfp"/>
    <property type="match status" value="1"/>
</dbReference>
<evidence type="ECO:0000256" key="1">
    <source>
        <dbReference type="ARBA" id="ARBA00009477"/>
    </source>
</evidence>
<dbReference type="Proteomes" id="UP000594834">
    <property type="component" value="Chromosome"/>
</dbReference>
<evidence type="ECO:0000313" key="4">
    <source>
        <dbReference type="EMBL" id="QPT44228.1"/>
    </source>
</evidence>
<evidence type="ECO:0000313" key="5">
    <source>
        <dbReference type="Proteomes" id="UP000594834"/>
    </source>
</evidence>
<sequence length="408" mass="43755">MTIPQALLQCCFVIHQITMNKPTSNPKNPLLWAMCAIALVVFGVLVGRLTAKSSMTTHAIDTPPDELSDAPKVVMTVQATTPQPMMVDDDIMASGIMHAKNTAEVSAKITGATIEQVLAEVGDDVKVGQVLAVLDKDAMSEHVVQAQADYEQATASHEQAQADLARVEPLLAIDAISRQQVDSHRTALKQAQATKKASLARLNRAKNNLNNTQITAPVAGIISAKNAQVGMAVSGTPLFSIIKDGHLEWQATLSPTDAKRIHLGQQAQVMVGDGIVAGQVTHLSPTANTGREIVVHVAMPAHAMLKAGTYQRGRFVLGSQSHDAIPSSAVMSTDGYDHVWQLIKTDKADIYQIQRQKITILTRKQDKVATDLPSGTLIVASGVSFLNENDLVNIAMTEDLTENKAQHP</sequence>
<keyword evidence="2" id="KW-1133">Transmembrane helix</keyword>
<reference evidence="4 5" key="1">
    <citation type="submission" date="2020-12" db="EMBL/GenBank/DDBJ databases">
        <title>FDA dAtabase for Regulatory Grade micrObial Sequences (FDA-ARGOS): Supporting development and validation of Infectious Disease Dx tests.</title>
        <authorList>
            <person name="Sproer C."/>
            <person name="Gronow S."/>
            <person name="Severitt S."/>
            <person name="Schroder I."/>
            <person name="Tallon L."/>
            <person name="Sadzewicz L."/>
            <person name="Zhao X."/>
            <person name="Boylan J."/>
            <person name="Ott S."/>
            <person name="Bowen H."/>
            <person name="Vavikolanu K."/>
            <person name="Mehta A."/>
            <person name="Aluvathingal J."/>
            <person name="Nadendla S."/>
            <person name="Lowell S."/>
            <person name="Myers T."/>
            <person name="Yan Y."/>
            <person name="Sichtig H."/>
        </authorList>
    </citation>
    <scope>NUCLEOTIDE SEQUENCE [LARGE SCALE GENOMIC DNA]</scope>
    <source>
        <strain evidence="4 5">FDAARGOS_869</strain>
    </source>
</reference>
<dbReference type="RefSeq" id="WP_145916040.1">
    <property type="nucleotide sequence ID" value="NZ_CP065728.1"/>
</dbReference>
<evidence type="ECO:0000259" key="3">
    <source>
        <dbReference type="Pfam" id="PF25973"/>
    </source>
</evidence>
<dbReference type="PANTHER" id="PTHR30469:SF15">
    <property type="entry name" value="HLYD FAMILY OF SECRETION PROTEINS"/>
    <property type="match status" value="1"/>
</dbReference>
<dbReference type="InterPro" id="IPR006143">
    <property type="entry name" value="RND_pump_MFP"/>
</dbReference>
<protein>
    <submittedName>
        <fullName evidence="4">Efflux RND transporter periplasmic adaptor subunit</fullName>
    </submittedName>
</protein>
<dbReference type="Gene3D" id="2.40.30.170">
    <property type="match status" value="1"/>
</dbReference>
<accession>A0A7T3BYF7</accession>
<comment type="similarity">
    <text evidence="1">Belongs to the membrane fusion protein (MFP) (TC 8.A.1) family.</text>
</comment>
<dbReference type="EMBL" id="CP065728">
    <property type="protein sequence ID" value="QPT44228.1"/>
    <property type="molecule type" value="Genomic_DNA"/>
</dbReference>
<feature type="domain" description="CzcB-like barrel-sandwich hybrid" evidence="3">
    <location>
        <begin position="102"/>
        <end position="235"/>
    </location>
</feature>
<evidence type="ECO:0000256" key="2">
    <source>
        <dbReference type="SAM" id="Phobius"/>
    </source>
</evidence>
<name>A0A7T3BYF7_MORNO</name>